<dbReference type="PANTHER" id="PTHR13068">
    <property type="entry name" value="CGI-12 PROTEIN-RELATED"/>
    <property type="match status" value="1"/>
</dbReference>
<evidence type="ECO:0000256" key="1">
    <source>
        <dbReference type="ARBA" id="ARBA00007692"/>
    </source>
</evidence>
<keyword evidence="2" id="KW-0809">Transit peptide</keyword>
<dbReference type="GO" id="GO:0006390">
    <property type="term" value="P:mitochondrial transcription"/>
    <property type="evidence" value="ECO:0007669"/>
    <property type="project" value="TreeGrafter"/>
</dbReference>
<reference evidence="4" key="1">
    <citation type="submission" date="2020-05" db="UniProtKB">
        <authorList>
            <consortium name="EnsemblMetazoa"/>
        </authorList>
    </citation>
    <scope>IDENTIFICATION</scope>
    <source>
        <strain evidence="4">USDA</strain>
    </source>
</reference>
<dbReference type="GO" id="GO:0003676">
    <property type="term" value="F:nucleic acid binding"/>
    <property type="evidence" value="ECO:0007669"/>
    <property type="project" value="InterPro"/>
</dbReference>
<dbReference type="STRING" id="35570.A0A1I8PXW2"/>
<dbReference type="EnsemblMetazoa" id="SCAU012088-RA">
    <property type="protein sequence ID" value="SCAU012088-PA"/>
    <property type="gene ID" value="SCAU012088"/>
</dbReference>
<dbReference type="AlphaFoldDB" id="A0A1I8PXW2"/>
<feature type="region of interest" description="Disordered" evidence="3">
    <location>
        <begin position="272"/>
        <end position="305"/>
    </location>
</feature>
<dbReference type="InterPro" id="IPR003690">
    <property type="entry name" value="MTERF"/>
</dbReference>
<dbReference type="SMART" id="SM00733">
    <property type="entry name" value="Mterf"/>
    <property type="match status" value="3"/>
</dbReference>
<feature type="compositionally biased region" description="Acidic residues" evidence="3">
    <location>
        <begin position="277"/>
        <end position="294"/>
    </location>
</feature>
<dbReference type="OrthoDB" id="9991972at2759"/>
<proteinExistence type="inferred from homology"/>
<evidence type="ECO:0000313" key="5">
    <source>
        <dbReference type="Proteomes" id="UP000095300"/>
    </source>
</evidence>
<dbReference type="Gene3D" id="1.25.70.10">
    <property type="entry name" value="Transcription termination factor 3, mitochondrial"/>
    <property type="match status" value="1"/>
</dbReference>
<dbReference type="GO" id="GO:0061668">
    <property type="term" value="P:mitochondrial ribosome assembly"/>
    <property type="evidence" value="ECO:0007669"/>
    <property type="project" value="TreeGrafter"/>
</dbReference>
<protein>
    <recommendedName>
        <fullName evidence="6">mTERF domain-containing protein 2</fullName>
    </recommendedName>
</protein>
<dbReference type="Proteomes" id="UP000095300">
    <property type="component" value="Unassembled WGS sequence"/>
</dbReference>
<comment type="similarity">
    <text evidence="1">Belongs to the mTERF family.</text>
</comment>
<dbReference type="VEuPathDB" id="VectorBase:SCAU012088"/>
<evidence type="ECO:0000256" key="3">
    <source>
        <dbReference type="SAM" id="MobiDB-lite"/>
    </source>
</evidence>
<dbReference type="GO" id="GO:0005739">
    <property type="term" value="C:mitochondrion"/>
    <property type="evidence" value="ECO:0007669"/>
    <property type="project" value="TreeGrafter"/>
</dbReference>
<evidence type="ECO:0000313" key="4">
    <source>
        <dbReference type="EnsemblMetazoa" id="SCAU012088-PA"/>
    </source>
</evidence>
<organism evidence="4 5">
    <name type="scientific">Stomoxys calcitrans</name>
    <name type="common">Stable fly</name>
    <name type="synonym">Conops calcitrans</name>
    <dbReference type="NCBI Taxonomy" id="35570"/>
    <lineage>
        <taxon>Eukaryota</taxon>
        <taxon>Metazoa</taxon>
        <taxon>Ecdysozoa</taxon>
        <taxon>Arthropoda</taxon>
        <taxon>Hexapoda</taxon>
        <taxon>Insecta</taxon>
        <taxon>Pterygota</taxon>
        <taxon>Neoptera</taxon>
        <taxon>Endopterygota</taxon>
        <taxon>Diptera</taxon>
        <taxon>Brachycera</taxon>
        <taxon>Muscomorpha</taxon>
        <taxon>Muscoidea</taxon>
        <taxon>Muscidae</taxon>
        <taxon>Stomoxys</taxon>
    </lineage>
</organism>
<evidence type="ECO:0000256" key="2">
    <source>
        <dbReference type="ARBA" id="ARBA00022946"/>
    </source>
</evidence>
<name>A0A1I8PXW2_STOCA</name>
<dbReference type="PANTHER" id="PTHR13068:SF203">
    <property type="entry name" value="TRANSCRIPTION TERMINATION FACTOR 4, MITOCHONDRIAL"/>
    <property type="match status" value="1"/>
</dbReference>
<sequence length="305" mass="35796">MLRNIVTKFKHNTVNSKCTQRVRYLTTPSKEGIGLESPPGSDYELQKEHIQEAVQVQPLLQSVSPQMWQKAHATFSNHGLDTNNFLRIVTGNPQVLMRSPQKIIETLEYWRSCQFGEHFLFLLITKYPALLDVDDKRRLLKHITFLRSYVGTTKNVWKLLMNCPTLIEQSTDVIEAKIVYMKEVMRIEIPEIVKSEALSKSLDEIKYRHIFLERLALFKPRPLKADPNEPSKNPRLYKITDTSDKTFATKVCHVSLAEYEAFKELFSRELERKRREEEDDEEENMDEDVSDDDDRYLTNNRIKTK</sequence>
<dbReference type="Pfam" id="PF02536">
    <property type="entry name" value="mTERF"/>
    <property type="match status" value="1"/>
</dbReference>
<dbReference type="InterPro" id="IPR038538">
    <property type="entry name" value="MTERF_sf"/>
</dbReference>
<gene>
    <name evidence="4" type="primary">106086129</name>
</gene>
<keyword evidence="5" id="KW-1185">Reference proteome</keyword>
<evidence type="ECO:0008006" key="6">
    <source>
        <dbReference type="Google" id="ProtNLM"/>
    </source>
</evidence>
<accession>A0A1I8PXW2</accession>
<dbReference type="KEGG" id="scac:106086129"/>